<protein>
    <submittedName>
        <fullName evidence="2">Mechanosensitive ion channel</fullName>
    </submittedName>
</protein>
<dbReference type="EMBL" id="CP109831">
    <property type="protein sequence ID" value="UYU18490.1"/>
    <property type="molecule type" value="Genomic_DNA"/>
</dbReference>
<evidence type="ECO:0000259" key="1">
    <source>
        <dbReference type="Pfam" id="PF21082"/>
    </source>
</evidence>
<dbReference type="Gene3D" id="3.30.70.100">
    <property type="match status" value="1"/>
</dbReference>
<evidence type="ECO:0000313" key="2">
    <source>
        <dbReference type="EMBL" id="UYU18490.1"/>
    </source>
</evidence>
<keyword evidence="3" id="KW-1185">Reference proteome</keyword>
<feature type="domain" description="Mechanosensitive ion channel MscS C-terminal" evidence="1">
    <location>
        <begin position="26"/>
        <end position="113"/>
    </location>
</feature>
<dbReference type="InterPro" id="IPR052702">
    <property type="entry name" value="MscS-like_channel"/>
</dbReference>
<dbReference type="RefSeq" id="WP_267312965.1">
    <property type="nucleotide sequence ID" value="NZ_CP109831.1"/>
</dbReference>
<proteinExistence type="predicted"/>
<organism evidence="2 3">
    <name type="scientific">Methanoculleus submarinus</name>
    <dbReference type="NCBI Taxonomy" id="204050"/>
    <lineage>
        <taxon>Archaea</taxon>
        <taxon>Methanobacteriati</taxon>
        <taxon>Methanobacteriota</taxon>
        <taxon>Stenosarchaea group</taxon>
        <taxon>Methanomicrobia</taxon>
        <taxon>Methanomicrobiales</taxon>
        <taxon>Methanomicrobiaceae</taxon>
        <taxon>Methanoculleus</taxon>
    </lineage>
</organism>
<dbReference type="InterPro" id="IPR049278">
    <property type="entry name" value="MS_channel_C"/>
</dbReference>
<evidence type="ECO:0000313" key="3">
    <source>
        <dbReference type="Proteomes" id="UP001156196"/>
    </source>
</evidence>
<accession>A0AAX3E9S1</accession>
<dbReference type="InterPro" id="IPR011066">
    <property type="entry name" value="MscS_channel_C_sf"/>
</dbReference>
<dbReference type="GO" id="GO:0016020">
    <property type="term" value="C:membrane"/>
    <property type="evidence" value="ECO:0007669"/>
    <property type="project" value="InterPro"/>
</dbReference>
<dbReference type="AlphaFoldDB" id="A0AAX3E9S1"/>
<sequence length="124" mass="13991">MVTLPNSKVSSSVIVNYALPDVKLKIKIPISAAYGSDIKRVKEILIEIGCEAAARSKYVLSDPAPSAYFLEFGASSLDFMLIIWARAFNLAWDVQDYVNTRVYERFAEEGIEIPFPQMDVHMRE</sequence>
<dbReference type="PANTHER" id="PTHR30347">
    <property type="entry name" value="POTASSIUM CHANNEL RELATED"/>
    <property type="match status" value="1"/>
</dbReference>
<gene>
    <name evidence="2" type="ORF">OH143_12440</name>
</gene>
<name>A0AAX3E9S1_9EURY</name>
<dbReference type="GeneID" id="80457955"/>
<dbReference type="SUPFAM" id="SSF82689">
    <property type="entry name" value="Mechanosensitive channel protein MscS (YggB), C-terminal domain"/>
    <property type="match status" value="1"/>
</dbReference>
<dbReference type="Proteomes" id="UP001156196">
    <property type="component" value="Chromosome"/>
</dbReference>
<dbReference type="PANTHER" id="PTHR30347:SF1">
    <property type="entry name" value="MECHANOSENSITIVE CHANNEL MSCK"/>
    <property type="match status" value="1"/>
</dbReference>
<reference evidence="2" key="1">
    <citation type="submission" date="2022-10" db="EMBL/GenBank/DDBJ databases">
        <title>Complete genome of Methanoculleus submarinus DSM 15122.</title>
        <authorList>
            <person name="Chen S.-C."/>
            <person name="Lai S.-J."/>
            <person name="You Y.-T."/>
        </authorList>
    </citation>
    <scope>NUCLEOTIDE SEQUENCE</scope>
    <source>
        <strain evidence="2">DSM 15122</strain>
    </source>
</reference>
<dbReference type="Pfam" id="PF21082">
    <property type="entry name" value="MS_channel_3rd"/>
    <property type="match status" value="1"/>
</dbReference>
<dbReference type="KEGG" id="msum:OH143_12440"/>